<organism evidence="2">
    <name type="scientific">Solanum lycopersicum</name>
    <name type="common">Tomato</name>
    <name type="synonym">Lycopersicon esculentum</name>
    <dbReference type="NCBI Taxonomy" id="4081"/>
    <lineage>
        <taxon>Eukaryota</taxon>
        <taxon>Viridiplantae</taxon>
        <taxon>Streptophyta</taxon>
        <taxon>Embryophyta</taxon>
        <taxon>Tracheophyta</taxon>
        <taxon>Spermatophyta</taxon>
        <taxon>Magnoliopsida</taxon>
        <taxon>eudicotyledons</taxon>
        <taxon>Gunneridae</taxon>
        <taxon>Pentapetalae</taxon>
        <taxon>asterids</taxon>
        <taxon>lamiids</taxon>
        <taxon>Solanales</taxon>
        <taxon>Solanaceae</taxon>
        <taxon>Solanoideae</taxon>
        <taxon>Solaneae</taxon>
        <taxon>Solanum</taxon>
        <taxon>Solanum subgen. Lycopersicon</taxon>
    </lineage>
</organism>
<dbReference type="Proteomes" id="UP000004994">
    <property type="component" value="Chromosome 3"/>
</dbReference>
<sequence>MGGSRPSIRLVLSQGQVSSKDRVGFFGLGEVSTLVSIWGLMLGSGLFFVGVRIEYQVMSLVEARFQIRIGLGSLVRVNSKLWSLFGVFYLGRVMVWDLGLRSRLGQGLVLG</sequence>
<dbReference type="InParanoid" id="A0A3Q7FGT8"/>
<dbReference type="PaxDb" id="4081-Solyc03g044450.1.1"/>
<reference evidence="2" key="1">
    <citation type="journal article" date="2012" name="Nature">
        <title>The tomato genome sequence provides insights into fleshy fruit evolution.</title>
        <authorList>
            <consortium name="Tomato Genome Consortium"/>
        </authorList>
    </citation>
    <scope>NUCLEOTIDE SEQUENCE [LARGE SCALE GENOMIC DNA]</scope>
    <source>
        <strain evidence="2">cv. Heinz 1706</strain>
    </source>
</reference>
<dbReference type="AlphaFoldDB" id="A0A3Q7FGT8"/>
<evidence type="ECO:0000313" key="3">
    <source>
        <dbReference type="Proteomes" id="UP000004994"/>
    </source>
</evidence>
<protein>
    <submittedName>
        <fullName evidence="2">Uncharacterized protein</fullName>
    </submittedName>
</protein>
<keyword evidence="1" id="KW-0472">Membrane</keyword>
<keyword evidence="1" id="KW-0812">Transmembrane</keyword>
<evidence type="ECO:0000256" key="1">
    <source>
        <dbReference type="SAM" id="Phobius"/>
    </source>
</evidence>
<name>A0A3Q7FGT8_SOLLC</name>
<dbReference type="EnsemblPlants" id="Solyc03g044450.1.1">
    <property type="protein sequence ID" value="Solyc03g044450.1.1.1"/>
    <property type="gene ID" value="Solyc03g044450.1"/>
</dbReference>
<accession>A0A3Q7FGT8</accession>
<keyword evidence="3" id="KW-1185">Reference proteome</keyword>
<feature type="transmembrane region" description="Helical" evidence="1">
    <location>
        <begin position="23"/>
        <end position="49"/>
    </location>
</feature>
<evidence type="ECO:0000313" key="2">
    <source>
        <dbReference type="EnsemblPlants" id="Solyc03g044450.1.1.1"/>
    </source>
</evidence>
<feature type="transmembrane region" description="Helical" evidence="1">
    <location>
        <begin position="81"/>
        <end position="100"/>
    </location>
</feature>
<proteinExistence type="predicted"/>
<reference evidence="2" key="2">
    <citation type="submission" date="2019-01" db="UniProtKB">
        <authorList>
            <consortium name="EnsemblPlants"/>
        </authorList>
    </citation>
    <scope>IDENTIFICATION</scope>
    <source>
        <strain evidence="2">cv. Heinz 1706</strain>
    </source>
</reference>
<dbReference type="Gramene" id="Solyc03g044450.1.1">
    <property type="protein sequence ID" value="Solyc03g044450.1.1.1"/>
    <property type="gene ID" value="Solyc03g044450.1"/>
</dbReference>
<keyword evidence="1" id="KW-1133">Transmembrane helix</keyword>